<evidence type="ECO:0000313" key="2">
    <source>
        <dbReference type="EMBL" id="SDC29665.1"/>
    </source>
</evidence>
<protein>
    <submittedName>
        <fullName evidence="2">Uncharacterized ACR, COG1993</fullName>
    </submittedName>
</protein>
<dbReference type="AlphaFoldDB" id="A0A1G6KGF9"/>
<dbReference type="InterPro" id="IPR011322">
    <property type="entry name" value="N-reg_PII-like_a/b"/>
</dbReference>
<comment type="similarity">
    <text evidence="1">Belongs to the UPF0166 family.</text>
</comment>
<organism evidence="2 3">
    <name type="scientific">Succiniclasticum ruminis</name>
    <dbReference type="NCBI Taxonomy" id="40841"/>
    <lineage>
        <taxon>Bacteria</taxon>
        <taxon>Bacillati</taxon>
        <taxon>Bacillota</taxon>
        <taxon>Negativicutes</taxon>
        <taxon>Acidaminococcales</taxon>
        <taxon>Acidaminococcaceae</taxon>
        <taxon>Succiniclasticum</taxon>
    </lineage>
</organism>
<proteinExistence type="inferred from homology"/>
<gene>
    <name evidence="2" type="ORF">SAMN04487864_104233</name>
</gene>
<dbReference type="SUPFAM" id="SSF54913">
    <property type="entry name" value="GlnB-like"/>
    <property type="match status" value="1"/>
</dbReference>
<accession>A0A1G6KGF9</accession>
<name>A0A1G6KGF9_9FIRM</name>
<dbReference type="EMBL" id="FMYW01000004">
    <property type="protein sequence ID" value="SDC29665.1"/>
    <property type="molecule type" value="Genomic_DNA"/>
</dbReference>
<dbReference type="RefSeq" id="WP_093729905.1">
    <property type="nucleotide sequence ID" value="NZ_FMYW01000004.1"/>
</dbReference>
<dbReference type="InterPro" id="IPR003793">
    <property type="entry name" value="UPF0166"/>
</dbReference>
<keyword evidence="3" id="KW-1185">Reference proteome</keyword>
<dbReference type="Proteomes" id="UP000198943">
    <property type="component" value="Unassembled WGS sequence"/>
</dbReference>
<evidence type="ECO:0000313" key="3">
    <source>
        <dbReference type="Proteomes" id="UP000198943"/>
    </source>
</evidence>
<dbReference type="OrthoDB" id="9795599at2"/>
<dbReference type="InterPro" id="IPR015867">
    <property type="entry name" value="N-reg_PII/ATP_PRibTrfase_C"/>
</dbReference>
<reference evidence="3" key="1">
    <citation type="submission" date="2016-10" db="EMBL/GenBank/DDBJ databases">
        <authorList>
            <person name="Varghese N."/>
            <person name="Submissions S."/>
        </authorList>
    </citation>
    <scope>NUCLEOTIDE SEQUENCE [LARGE SCALE GENOMIC DNA]</scope>
    <source>
        <strain evidence="3">DSM 11005</strain>
    </source>
</reference>
<dbReference type="Pfam" id="PF02641">
    <property type="entry name" value="DUF190"/>
    <property type="match status" value="1"/>
</dbReference>
<sequence length="134" mass="14973">MKFVKLYELKIFTAEDVQCGDEPFFKAVFKEARRLGLGGGTMVRADAGYGRQVRGNDGRAVPIFFSGSYNLPLIIEIVDTMENLELLYPFLEKNGEKHFLAVIVPLTALYTKYLEGSGVQLGRPPQPVMDKPDV</sequence>
<evidence type="ECO:0000256" key="1">
    <source>
        <dbReference type="ARBA" id="ARBA00010554"/>
    </source>
</evidence>
<dbReference type="Gene3D" id="3.30.70.120">
    <property type="match status" value="1"/>
</dbReference>